<reference evidence="2" key="1">
    <citation type="journal article" date="2023" name="Nat. Plants">
        <title>Single-cell RNA sequencing provides a high-resolution roadmap for understanding the multicellular compartmentation of specialized metabolism.</title>
        <authorList>
            <person name="Sun S."/>
            <person name="Shen X."/>
            <person name="Li Y."/>
            <person name="Li Y."/>
            <person name="Wang S."/>
            <person name="Li R."/>
            <person name="Zhang H."/>
            <person name="Shen G."/>
            <person name="Guo B."/>
            <person name="Wei J."/>
            <person name="Xu J."/>
            <person name="St-Pierre B."/>
            <person name="Chen S."/>
            <person name="Sun C."/>
        </authorList>
    </citation>
    <scope>NUCLEOTIDE SEQUENCE [LARGE SCALE GENOMIC DNA]</scope>
</reference>
<accession>A0ACC0A7N0</accession>
<comment type="caution">
    <text evidence="1">The sequence shown here is derived from an EMBL/GenBank/DDBJ whole genome shotgun (WGS) entry which is preliminary data.</text>
</comment>
<proteinExistence type="predicted"/>
<sequence length="151" mass="16233">MVGIFSRFSVSKAGHRRTQSALDEREVLPPNAEATCAATLSTATSATTHGIEIAVEFKPVEHPIEPLDNDQPIQCPLPEPSILNDGRIWKERVSGGAPRRRPDLPVMQEAAAIEPGAPTGAKPRPPSNRVILPSISAPEHNILKLLEESGI</sequence>
<gene>
    <name evidence="1" type="ORF">M9H77_25193</name>
</gene>
<evidence type="ECO:0000313" key="1">
    <source>
        <dbReference type="EMBL" id="KAI5656400.1"/>
    </source>
</evidence>
<protein>
    <submittedName>
        <fullName evidence="1">Uncharacterized protein</fullName>
    </submittedName>
</protein>
<dbReference type="Proteomes" id="UP001060085">
    <property type="component" value="Linkage Group LG06"/>
</dbReference>
<keyword evidence="2" id="KW-1185">Reference proteome</keyword>
<organism evidence="1 2">
    <name type="scientific">Catharanthus roseus</name>
    <name type="common">Madagascar periwinkle</name>
    <name type="synonym">Vinca rosea</name>
    <dbReference type="NCBI Taxonomy" id="4058"/>
    <lineage>
        <taxon>Eukaryota</taxon>
        <taxon>Viridiplantae</taxon>
        <taxon>Streptophyta</taxon>
        <taxon>Embryophyta</taxon>
        <taxon>Tracheophyta</taxon>
        <taxon>Spermatophyta</taxon>
        <taxon>Magnoliopsida</taxon>
        <taxon>eudicotyledons</taxon>
        <taxon>Gunneridae</taxon>
        <taxon>Pentapetalae</taxon>
        <taxon>asterids</taxon>
        <taxon>lamiids</taxon>
        <taxon>Gentianales</taxon>
        <taxon>Apocynaceae</taxon>
        <taxon>Rauvolfioideae</taxon>
        <taxon>Vinceae</taxon>
        <taxon>Catharanthinae</taxon>
        <taxon>Catharanthus</taxon>
    </lineage>
</organism>
<name>A0ACC0A7N0_CATRO</name>
<evidence type="ECO:0000313" key="2">
    <source>
        <dbReference type="Proteomes" id="UP001060085"/>
    </source>
</evidence>
<dbReference type="EMBL" id="CM044706">
    <property type="protein sequence ID" value="KAI5656400.1"/>
    <property type="molecule type" value="Genomic_DNA"/>
</dbReference>